<feature type="transmembrane region" description="Helical" evidence="7">
    <location>
        <begin position="368"/>
        <end position="392"/>
    </location>
</feature>
<dbReference type="Pfam" id="PF02687">
    <property type="entry name" value="FtsX"/>
    <property type="match status" value="2"/>
</dbReference>
<keyword evidence="5 7" id="KW-0472">Membrane</keyword>
<name>A0A839NC96_9MICO</name>
<keyword evidence="3 7" id="KW-0812">Transmembrane</keyword>
<organism evidence="10 11">
    <name type="scientific">Flexivirga oryzae</name>
    <dbReference type="NCBI Taxonomy" id="1794944"/>
    <lineage>
        <taxon>Bacteria</taxon>
        <taxon>Bacillati</taxon>
        <taxon>Actinomycetota</taxon>
        <taxon>Actinomycetes</taxon>
        <taxon>Micrococcales</taxon>
        <taxon>Dermacoccaceae</taxon>
        <taxon>Flexivirga</taxon>
    </lineage>
</organism>
<feature type="transmembrane region" description="Helical" evidence="7">
    <location>
        <begin position="820"/>
        <end position="840"/>
    </location>
</feature>
<evidence type="ECO:0000259" key="8">
    <source>
        <dbReference type="Pfam" id="PF02687"/>
    </source>
</evidence>
<feature type="domain" description="ABC3 transporter permease C-terminal" evidence="8">
    <location>
        <begin position="733"/>
        <end position="850"/>
    </location>
</feature>
<evidence type="ECO:0000256" key="7">
    <source>
        <dbReference type="SAM" id="Phobius"/>
    </source>
</evidence>
<dbReference type="GO" id="GO:0005886">
    <property type="term" value="C:plasma membrane"/>
    <property type="evidence" value="ECO:0007669"/>
    <property type="project" value="UniProtKB-SubCell"/>
</dbReference>
<feature type="transmembrane region" description="Helical" evidence="7">
    <location>
        <begin position="417"/>
        <end position="438"/>
    </location>
</feature>
<feature type="transmembrane region" description="Helical" evidence="7">
    <location>
        <begin position="330"/>
        <end position="356"/>
    </location>
</feature>
<feature type="transmembrane region" description="Helical" evidence="7">
    <location>
        <begin position="777"/>
        <end position="800"/>
    </location>
</feature>
<comment type="subcellular location">
    <subcellularLocation>
        <location evidence="1">Cell membrane</location>
        <topology evidence="1">Multi-pass membrane protein</topology>
    </subcellularLocation>
</comment>
<dbReference type="Pfam" id="PF12704">
    <property type="entry name" value="MacB_PCD"/>
    <property type="match status" value="2"/>
</dbReference>
<evidence type="ECO:0000313" key="10">
    <source>
        <dbReference type="EMBL" id="MBB2894489.1"/>
    </source>
</evidence>
<comment type="caution">
    <text evidence="10">The sequence shown here is derived from an EMBL/GenBank/DDBJ whole genome shotgun (WGS) entry which is preliminary data.</text>
</comment>
<evidence type="ECO:0000259" key="9">
    <source>
        <dbReference type="Pfam" id="PF12704"/>
    </source>
</evidence>
<evidence type="ECO:0000256" key="2">
    <source>
        <dbReference type="ARBA" id="ARBA00022475"/>
    </source>
</evidence>
<dbReference type="InterPro" id="IPR025857">
    <property type="entry name" value="MacB_PCD"/>
</dbReference>
<evidence type="ECO:0000256" key="4">
    <source>
        <dbReference type="ARBA" id="ARBA00022989"/>
    </source>
</evidence>
<feature type="domain" description="MacB-like periplasmic core" evidence="9">
    <location>
        <begin position="21"/>
        <end position="247"/>
    </location>
</feature>
<reference evidence="10 11" key="1">
    <citation type="submission" date="2020-08" db="EMBL/GenBank/DDBJ databases">
        <title>Sequencing the genomes of 1000 actinobacteria strains.</title>
        <authorList>
            <person name="Klenk H.-P."/>
        </authorList>
    </citation>
    <scope>NUCLEOTIDE SEQUENCE [LARGE SCALE GENOMIC DNA]</scope>
    <source>
        <strain evidence="10 11">DSM 105369</strain>
    </source>
</reference>
<protein>
    <submittedName>
        <fullName evidence="10">Putative ABC transport system permease protein</fullName>
    </submittedName>
</protein>
<evidence type="ECO:0000256" key="3">
    <source>
        <dbReference type="ARBA" id="ARBA00022692"/>
    </source>
</evidence>
<gene>
    <name evidence="10" type="ORF">FHU39_004531</name>
</gene>
<accession>A0A839NC96</accession>
<evidence type="ECO:0000256" key="1">
    <source>
        <dbReference type="ARBA" id="ARBA00004651"/>
    </source>
</evidence>
<feature type="transmembrane region" description="Helical" evidence="7">
    <location>
        <begin position="502"/>
        <end position="526"/>
    </location>
</feature>
<keyword evidence="4 7" id="KW-1133">Transmembrane helix</keyword>
<dbReference type="PANTHER" id="PTHR30572">
    <property type="entry name" value="MEMBRANE COMPONENT OF TRANSPORTER-RELATED"/>
    <property type="match status" value="1"/>
</dbReference>
<comment type="similarity">
    <text evidence="6">Belongs to the ABC-4 integral membrane protein family.</text>
</comment>
<dbReference type="EMBL" id="JACHVQ010000005">
    <property type="protein sequence ID" value="MBB2894489.1"/>
    <property type="molecule type" value="Genomic_DNA"/>
</dbReference>
<dbReference type="PANTHER" id="PTHR30572:SF4">
    <property type="entry name" value="ABC TRANSPORTER PERMEASE YTRF"/>
    <property type="match status" value="1"/>
</dbReference>
<feature type="domain" description="ABC3 transporter permease C-terminal" evidence="8">
    <location>
        <begin position="281"/>
        <end position="401"/>
    </location>
</feature>
<feature type="transmembrane region" description="Helical" evidence="7">
    <location>
        <begin position="20"/>
        <end position="40"/>
    </location>
</feature>
<keyword evidence="11" id="KW-1185">Reference proteome</keyword>
<evidence type="ECO:0000313" key="11">
    <source>
        <dbReference type="Proteomes" id="UP000559182"/>
    </source>
</evidence>
<feature type="transmembrane region" description="Helical" evidence="7">
    <location>
        <begin position="274"/>
        <end position="295"/>
    </location>
</feature>
<sequence>MASTMRKVSLRNLAAHKVRLLLTVLSVVLGTSFIAGALVFTATMSNSFNSIFDQVAVGVDAQISPKTTSTNAYGGIESLGVPDSVVQQIEQDKGRLGVAKIVPGYQSMMTIAGSDGKALPTGGAPTMGANWVSKSQALDPTGATILPGGRAPHGPHEALLNKSAAERGHLKVGSTTRVLVSAGDAKPFRVKIVGLVDMAGDTSGYTEMDFDTATAKKLFTDGSHVSMVQLGAVKGVSADTLKQRITKEFPGYKVQTGAEVRQENKDAINSFLQIFNYILLAFAAIGLIVGTFIIYNTFSMIVAQRVRELALLRAIGAARGQVLRSVMLEAVVVGFIGSVIGLAVGTGLAAGLQALLSSTGTGLPSGSLVVGAGPIIACIVVGVVVTTVSALAPARRASRVAPVEAMRESQTDGSGSLRVRTMIASVLAVLSVAALAIGASGKGGGAAGMVGLGAVGTILAVVCGAPALARPVVGVLGAVIAKPFGKLGQLARTNAVRNPRRTAATAFALTLGLMLVAIIGTLGASFKSTIDSAVNEQVRAPILVVGTGATGALPPTVSKAVANVDGVDSVVSIHGVTATLNGKGVTGDSPSGDITKAANINLVEGTSKLPPNGLLASDKYAKNHGWKVGDNVTFNGRFGQDATVKVVGIYKSSALLDPWQMGTAAFQKLTPPSLRADFVDLVLLKDGADQAAVQQRIEDVTGRYLTVKVQTKQEFANSNAQQINQMLVVLYGMLGLALVIAVLGIINTLALSVVERKREIGMLRAVGMLRKQVRRTIYLESVLISIFGALLGMVLGVIIGWCLVRTFREWITGITPVVPWGTVLFTLVAAAVCGVLAALWPGIRAARTKPLEAIADM</sequence>
<dbReference type="Proteomes" id="UP000559182">
    <property type="component" value="Unassembled WGS sequence"/>
</dbReference>
<evidence type="ECO:0000256" key="6">
    <source>
        <dbReference type="ARBA" id="ARBA00038076"/>
    </source>
</evidence>
<dbReference type="GO" id="GO:0022857">
    <property type="term" value="F:transmembrane transporter activity"/>
    <property type="evidence" value="ECO:0007669"/>
    <property type="project" value="TreeGrafter"/>
</dbReference>
<dbReference type="AlphaFoldDB" id="A0A839NC96"/>
<proteinExistence type="inferred from homology"/>
<feature type="transmembrane region" description="Helical" evidence="7">
    <location>
        <begin position="728"/>
        <end position="754"/>
    </location>
</feature>
<dbReference type="InterPro" id="IPR050250">
    <property type="entry name" value="Macrolide_Exporter_MacB"/>
</dbReference>
<feature type="domain" description="MacB-like periplasmic core" evidence="9">
    <location>
        <begin position="502"/>
        <end position="699"/>
    </location>
</feature>
<dbReference type="RefSeq" id="WP_221185808.1">
    <property type="nucleotide sequence ID" value="NZ_JACHVQ010000005.1"/>
</dbReference>
<evidence type="ECO:0000256" key="5">
    <source>
        <dbReference type="ARBA" id="ARBA00023136"/>
    </source>
</evidence>
<keyword evidence="2" id="KW-1003">Cell membrane</keyword>
<dbReference type="InterPro" id="IPR003838">
    <property type="entry name" value="ABC3_permease_C"/>
</dbReference>